<comment type="catalytic activity">
    <reaction evidence="1">
        <text>1,6-anhydro-N-acetyl-beta-muramate + ATP + H2O = N-acetyl-D-muramate 6-phosphate + ADP + H(+)</text>
        <dbReference type="Rhea" id="RHEA:24952"/>
        <dbReference type="ChEBI" id="CHEBI:15377"/>
        <dbReference type="ChEBI" id="CHEBI:15378"/>
        <dbReference type="ChEBI" id="CHEBI:30616"/>
        <dbReference type="ChEBI" id="CHEBI:58690"/>
        <dbReference type="ChEBI" id="CHEBI:58722"/>
        <dbReference type="ChEBI" id="CHEBI:456216"/>
        <dbReference type="EC" id="2.7.1.170"/>
    </reaction>
</comment>
<dbReference type="CDD" id="cd24050">
    <property type="entry name" value="ASKHA_NBD_ANMK"/>
    <property type="match status" value="1"/>
</dbReference>
<comment type="pathway">
    <text evidence="1">Cell wall biogenesis; peptidoglycan recycling.</text>
</comment>
<feature type="binding site" evidence="1">
    <location>
        <begin position="24"/>
        <end position="31"/>
    </location>
    <ligand>
        <name>ATP</name>
        <dbReference type="ChEBI" id="CHEBI:30616"/>
    </ligand>
</feature>
<keyword evidence="1 2" id="KW-0418">Kinase</keyword>
<evidence type="ECO:0000313" key="2">
    <source>
        <dbReference type="EMBL" id="MFD1629123.1"/>
    </source>
</evidence>
<comment type="pathway">
    <text evidence="1">Amino-sugar metabolism; 1,6-anhydro-N-acetylmuramate degradation.</text>
</comment>
<dbReference type="GO" id="GO:0016301">
    <property type="term" value="F:kinase activity"/>
    <property type="evidence" value="ECO:0007669"/>
    <property type="project" value="UniProtKB-KW"/>
</dbReference>
<sequence>MNNIRRLFEISKKTDRRIIGLMSGTSLDGLDIALCQFNGSGLSTEVKLLNFITIPYPQDFKEDIKGIFSKETISLEKLCLLNEKIGIVHANYINRALSEWNIKAEAVDAIASHGQTIFHAPFSKHQDPNYTNATLQIGDGDHIAVNTGIVTISDFRQKNIAAGGEGAPLAVYGDYILFNTPSHSTVLLNIGGIANITFLPSATSKGTMFSTDLGPGNTMLDQFMQRKYQLYFDKDALYAKKGKVNQDLLNLLLDDLFFSLPLPKSTGPELFNLKYLDSRLAKLQNGNLSNEDILATLCELSAIAISRAIKDLKEKVILIPSGGGVHNPLLMERIKFYLPETTLRNIEDYGITADSKEAVLFALLANETLSGETINFKTETVKNICMGKVSFPQ</sequence>
<dbReference type="PANTHER" id="PTHR30605:SF0">
    <property type="entry name" value="ANHYDRO-N-ACETYLMURAMIC ACID KINASE"/>
    <property type="match status" value="1"/>
</dbReference>
<reference evidence="3" key="1">
    <citation type="journal article" date="2019" name="Int. J. Syst. Evol. Microbiol.">
        <title>The Global Catalogue of Microorganisms (GCM) 10K type strain sequencing project: providing services to taxonomists for standard genome sequencing and annotation.</title>
        <authorList>
            <consortium name="The Broad Institute Genomics Platform"/>
            <consortium name="The Broad Institute Genome Sequencing Center for Infectious Disease"/>
            <person name="Wu L."/>
            <person name="Ma J."/>
        </authorList>
    </citation>
    <scope>NUCLEOTIDE SEQUENCE [LARGE SCALE GENOMIC DNA]</scope>
    <source>
        <strain evidence="3">CCUG 53762</strain>
    </source>
</reference>
<comment type="similarity">
    <text evidence="1">Belongs to the anhydro-N-acetylmuramic acid kinase family.</text>
</comment>
<name>A0ABW4IA74_9SPHI</name>
<dbReference type="HAMAP" id="MF_01270">
    <property type="entry name" value="AnhMurNAc_kinase"/>
    <property type="match status" value="1"/>
</dbReference>
<gene>
    <name evidence="1" type="primary">anmK</name>
    <name evidence="2" type="ORF">ACFSAH_04495</name>
</gene>
<dbReference type="EC" id="2.7.1.170" evidence="1"/>
<organism evidence="2 3">
    <name type="scientific">Pseudopedobacter beijingensis</name>
    <dbReference type="NCBI Taxonomy" id="1207056"/>
    <lineage>
        <taxon>Bacteria</taxon>
        <taxon>Pseudomonadati</taxon>
        <taxon>Bacteroidota</taxon>
        <taxon>Sphingobacteriia</taxon>
        <taxon>Sphingobacteriales</taxon>
        <taxon>Sphingobacteriaceae</taxon>
        <taxon>Pseudopedobacter</taxon>
    </lineage>
</organism>
<keyword evidence="1" id="KW-0808">Transferase</keyword>
<evidence type="ECO:0000256" key="1">
    <source>
        <dbReference type="HAMAP-Rule" id="MF_01270"/>
    </source>
</evidence>
<dbReference type="InterPro" id="IPR005338">
    <property type="entry name" value="Anhydro_N_Ac-Mur_kinase"/>
</dbReference>
<keyword evidence="1" id="KW-0547">Nucleotide-binding</keyword>
<accession>A0ABW4IA74</accession>
<comment type="caution">
    <text evidence="2">The sequence shown here is derived from an EMBL/GenBank/DDBJ whole genome shotgun (WGS) entry which is preliminary data.</text>
</comment>
<dbReference type="Proteomes" id="UP001597118">
    <property type="component" value="Unassembled WGS sequence"/>
</dbReference>
<keyword evidence="1" id="KW-0119">Carbohydrate metabolism</keyword>
<dbReference type="Gene3D" id="3.30.420.40">
    <property type="match status" value="2"/>
</dbReference>
<dbReference type="EMBL" id="JBHUDG010000003">
    <property type="protein sequence ID" value="MFD1629123.1"/>
    <property type="molecule type" value="Genomic_DNA"/>
</dbReference>
<dbReference type="PANTHER" id="PTHR30605">
    <property type="entry name" value="ANHYDRO-N-ACETYLMURAMIC ACID KINASE"/>
    <property type="match status" value="1"/>
</dbReference>
<dbReference type="RefSeq" id="WP_379661503.1">
    <property type="nucleotide sequence ID" value="NZ_JBHUDG010000003.1"/>
</dbReference>
<keyword evidence="3" id="KW-1185">Reference proteome</keyword>
<dbReference type="Pfam" id="PF03702">
    <property type="entry name" value="AnmK"/>
    <property type="match status" value="1"/>
</dbReference>
<comment type="function">
    <text evidence="1">Catalyzes the specific phosphorylation of 1,6-anhydro-N-acetylmuramic acid (anhMurNAc) with the simultaneous cleavage of the 1,6-anhydro ring, generating MurNAc-6-P. Is required for the utilization of anhMurNAc either imported from the medium or derived from its own cell wall murein, and thus plays a role in cell wall recycling.</text>
</comment>
<dbReference type="SUPFAM" id="SSF53067">
    <property type="entry name" value="Actin-like ATPase domain"/>
    <property type="match status" value="1"/>
</dbReference>
<evidence type="ECO:0000313" key="3">
    <source>
        <dbReference type="Proteomes" id="UP001597118"/>
    </source>
</evidence>
<protein>
    <recommendedName>
        <fullName evidence="1">Anhydro-N-acetylmuramic acid kinase</fullName>
        <ecNumber evidence="1">2.7.1.170</ecNumber>
    </recommendedName>
    <alternativeName>
        <fullName evidence="1">AnhMurNAc kinase</fullName>
    </alternativeName>
</protein>
<keyword evidence="1" id="KW-0067">ATP-binding</keyword>
<proteinExistence type="inferred from homology"/>
<dbReference type="InterPro" id="IPR043129">
    <property type="entry name" value="ATPase_NBD"/>
</dbReference>